<proteinExistence type="predicted"/>
<gene>
    <name evidence="2" type="ORF">DNH61_05755</name>
</gene>
<dbReference type="Pfam" id="PF12841">
    <property type="entry name" value="YvrJ"/>
    <property type="match status" value="1"/>
</dbReference>
<keyword evidence="1" id="KW-1133">Transmembrane helix</keyword>
<dbReference type="Proteomes" id="UP000249522">
    <property type="component" value="Unassembled WGS sequence"/>
</dbReference>
<dbReference type="RefSeq" id="WP_111145716.1">
    <property type="nucleotide sequence ID" value="NZ_QKRB01000036.1"/>
</dbReference>
<evidence type="ECO:0000313" key="2">
    <source>
        <dbReference type="EMBL" id="PZD96705.1"/>
    </source>
</evidence>
<accession>A0A2W1LPB5</accession>
<comment type="caution">
    <text evidence="2">The sequence shown here is derived from an EMBL/GenBank/DDBJ whole genome shotgun (WGS) entry which is preliminary data.</text>
</comment>
<dbReference type="OrthoDB" id="2662123at2"/>
<evidence type="ECO:0000313" key="3">
    <source>
        <dbReference type="Proteomes" id="UP000249522"/>
    </source>
</evidence>
<dbReference type="EMBL" id="QKRB01000036">
    <property type="protein sequence ID" value="PZD96705.1"/>
    <property type="molecule type" value="Genomic_DNA"/>
</dbReference>
<evidence type="ECO:0000256" key="1">
    <source>
        <dbReference type="SAM" id="Phobius"/>
    </source>
</evidence>
<dbReference type="AlphaFoldDB" id="A0A2W1LPB5"/>
<protein>
    <submittedName>
        <fullName evidence="2">YvrJ family protein</fullName>
    </submittedName>
</protein>
<name>A0A2W1LPB5_9BACL</name>
<sequence length="56" mass="6170">MDTEQPIAYLLAAISQVGFPIAVTSYLLIRFEKKLDILSATIARLSEAMKNQAGEE</sequence>
<organism evidence="2 3">
    <name type="scientific">Paenibacillus sambharensis</name>
    <dbReference type="NCBI Taxonomy" id="1803190"/>
    <lineage>
        <taxon>Bacteria</taxon>
        <taxon>Bacillati</taxon>
        <taxon>Bacillota</taxon>
        <taxon>Bacilli</taxon>
        <taxon>Bacillales</taxon>
        <taxon>Paenibacillaceae</taxon>
        <taxon>Paenibacillus</taxon>
    </lineage>
</organism>
<keyword evidence="3" id="KW-1185">Reference proteome</keyword>
<dbReference type="InterPro" id="IPR024419">
    <property type="entry name" value="YvrJ"/>
</dbReference>
<keyword evidence="1" id="KW-0812">Transmembrane</keyword>
<keyword evidence="1" id="KW-0472">Membrane</keyword>
<feature type="transmembrane region" description="Helical" evidence="1">
    <location>
        <begin position="6"/>
        <end position="29"/>
    </location>
</feature>
<reference evidence="2 3" key="1">
    <citation type="submission" date="2018-06" db="EMBL/GenBank/DDBJ databases">
        <title>Paenibacillus imtechensis sp. nov.</title>
        <authorList>
            <person name="Pinnaka A.K."/>
            <person name="Singh H."/>
            <person name="Kaur M."/>
        </authorList>
    </citation>
    <scope>NUCLEOTIDE SEQUENCE [LARGE SCALE GENOMIC DNA]</scope>
    <source>
        <strain evidence="2 3">SMB1</strain>
    </source>
</reference>